<dbReference type="EMBL" id="VSSQ01060461">
    <property type="protein sequence ID" value="MPN13905.1"/>
    <property type="molecule type" value="Genomic_DNA"/>
</dbReference>
<comment type="caution">
    <text evidence="1">The sequence shown here is derived from an EMBL/GenBank/DDBJ whole genome shotgun (WGS) entry which is preliminary data.</text>
</comment>
<organism evidence="1">
    <name type="scientific">bioreactor metagenome</name>
    <dbReference type="NCBI Taxonomy" id="1076179"/>
    <lineage>
        <taxon>unclassified sequences</taxon>
        <taxon>metagenomes</taxon>
        <taxon>ecological metagenomes</taxon>
    </lineage>
</organism>
<accession>A0A645FHJ9</accession>
<evidence type="ECO:0000313" key="1">
    <source>
        <dbReference type="EMBL" id="MPN13905.1"/>
    </source>
</evidence>
<name>A0A645FHJ9_9ZZZZ</name>
<reference evidence="1" key="1">
    <citation type="submission" date="2019-08" db="EMBL/GenBank/DDBJ databases">
        <authorList>
            <person name="Kucharzyk K."/>
            <person name="Murdoch R.W."/>
            <person name="Higgins S."/>
            <person name="Loffler F."/>
        </authorList>
    </citation>
    <scope>NUCLEOTIDE SEQUENCE</scope>
</reference>
<sequence length="42" mass="4833">MIFKHRDVWMVFNGIDQTILYLGTGIVFVMEYSEFGVAAFSV</sequence>
<protein>
    <submittedName>
        <fullName evidence="1">Uncharacterized protein</fullName>
    </submittedName>
</protein>
<proteinExistence type="predicted"/>
<dbReference type="AlphaFoldDB" id="A0A645FHJ9"/>
<gene>
    <name evidence="1" type="ORF">SDC9_161231</name>
</gene>